<evidence type="ECO:0000256" key="3">
    <source>
        <dbReference type="ARBA" id="ARBA00022729"/>
    </source>
</evidence>
<comment type="subcellular location">
    <subcellularLocation>
        <location evidence="1">Membrane</location>
        <topology evidence="1">Lipid-anchor</topology>
    </subcellularLocation>
</comment>
<reference evidence="9" key="2">
    <citation type="submission" date="2023-07" db="EMBL/GenBank/DDBJ databases">
        <title>Cedecea davisae an AmpC producer and its therapeutic implications.</title>
        <authorList>
            <person name="Notter J."/>
        </authorList>
    </citation>
    <scope>NUCLEOTIDE SEQUENCE [LARGE SCALE GENOMIC DNA]</scope>
    <source>
        <strain evidence="9">1</strain>
    </source>
</reference>
<accession>A0ABS6DLP0</accession>
<dbReference type="Pfam" id="PF06085">
    <property type="entry name" value="Rz1"/>
    <property type="match status" value="1"/>
</dbReference>
<evidence type="ECO:0000313" key="9">
    <source>
        <dbReference type="Proteomes" id="UP000686327"/>
    </source>
</evidence>
<keyword evidence="5" id="KW-0472">Membrane</keyword>
<keyword evidence="9" id="KW-1185">Reference proteome</keyword>
<dbReference type="Proteomes" id="UP000686327">
    <property type="component" value="Unassembled WGS sequence"/>
</dbReference>
<organism evidence="8 9">
    <name type="scientific">Cedecea davisae</name>
    <dbReference type="NCBI Taxonomy" id="158484"/>
    <lineage>
        <taxon>Bacteria</taxon>
        <taxon>Pseudomonadati</taxon>
        <taxon>Pseudomonadota</taxon>
        <taxon>Gammaproteobacteria</taxon>
        <taxon>Enterobacterales</taxon>
        <taxon>Enterobacteriaceae</taxon>
        <taxon>Cedecea</taxon>
    </lineage>
</organism>
<evidence type="ECO:0000256" key="6">
    <source>
        <dbReference type="ARBA" id="ARBA00023142"/>
    </source>
</evidence>
<keyword evidence="3" id="KW-0732">Signal</keyword>
<evidence type="ECO:0000256" key="5">
    <source>
        <dbReference type="ARBA" id="ARBA00023136"/>
    </source>
</evidence>
<keyword evidence="4" id="KW-0204">Cytolysis</keyword>
<name>A0ABS6DLP0_9ENTR</name>
<evidence type="ECO:0000256" key="2">
    <source>
        <dbReference type="ARBA" id="ARBA00022612"/>
    </source>
</evidence>
<gene>
    <name evidence="8" type="ORF">KC222_19110</name>
</gene>
<keyword evidence="7" id="KW-0449">Lipoprotein</keyword>
<protein>
    <submittedName>
        <fullName evidence="8">Uncharacterized protein</fullName>
    </submittedName>
</protein>
<proteinExistence type="predicted"/>
<evidence type="ECO:0000313" key="8">
    <source>
        <dbReference type="EMBL" id="MBU4684112.1"/>
    </source>
</evidence>
<dbReference type="InterPro" id="IPR010346">
    <property type="entry name" value="O-spanin"/>
</dbReference>
<evidence type="ECO:0000256" key="4">
    <source>
        <dbReference type="ARBA" id="ARBA00022852"/>
    </source>
</evidence>
<comment type="caution">
    <text evidence="8">The sequence shown here is derived from an EMBL/GenBank/DDBJ whole genome shotgun (WGS) entry which is preliminary data.</text>
</comment>
<keyword evidence="2" id="KW-1188">Viral release from host cell</keyword>
<sequence length="59" mass="6392">MIFGLVALSGQLATATESIWQRKSALLLLVISDYTSIPPISQCPKPPDPPAWMIQPPSD</sequence>
<dbReference type="EMBL" id="JAGRYU010000035">
    <property type="protein sequence ID" value="MBU4684112.1"/>
    <property type="molecule type" value="Genomic_DNA"/>
</dbReference>
<evidence type="ECO:0000256" key="1">
    <source>
        <dbReference type="ARBA" id="ARBA00004635"/>
    </source>
</evidence>
<keyword evidence="6" id="KW-0578">Host cell lysis by virus</keyword>
<evidence type="ECO:0000256" key="7">
    <source>
        <dbReference type="ARBA" id="ARBA00023288"/>
    </source>
</evidence>
<reference evidence="8 9" key="1">
    <citation type="submission" date="2021-04" db="EMBL/GenBank/DDBJ databases">
        <authorList>
            <person name="Seiffert S.N."/>
        </authorList>
    </citation>
    <scope>NUCLEOTIDE SEQUENCE [LARGE SCALE GENOMIC DNA]</scope>
    <source>
        <strain evidence="8 9">1</strain>
    </source>
</reference>